<dbReference type="EMBL" id="MT141419">
    <property type="protein sequence ID" value="QJA60750.1"/>
    <property type="molecule type" value="Genomic_DNA"/>
</dbReference>
<reference evidence="1" key="1">
    <citation type="submission" date="2020-03" db="EMBL/GenBank/DDBJ databases">
        <title>The deep terrestrial virosphere.</title>
        <authorList>
            <person name="Holmfeldt K."/>
            <person name="Nilsson E."/>
            <person name="Simone D."/>
            <person name="Lopez-Fernandez M."/>
            <person name="Wu X."/>
            <person name="de Brujin I."/>
            <person name="Lundin D."/>
            <person name="Andersson A."/>
            <person name="Bertilsson S."/>
            <person name="Dopson M."/>
        </authorList>
    </citation>
    <scope>NUCLEOTIDE SEQUENCE</scope>
    <source>
        <strain evidence="4">MM171A01334</strain>
        <strain evidence="5">MM171B00430</strain>
        <strain evidence="3">MM415A00685</strain>
        <strain evidence="2">MM415B01060</strain>
        <strain evidence="1">TM448A02393</strain>
        <strain evidence="6">TM448B02665</strain>
    </source>
</reference>
<evidence type="ECO:0000313" key="6">
    <source>
        <dbReference type="EMBL" id="QJI01628.1"/>
    </source>
</evidence>
<evidence type="ECO:0000313" key="2">
    <source>
        <dbReference type="EMBL" id="QJA60750.1"/>
    </source>
</evidence>
<gene>
    <name evidence="4" type="ORF">MM171A01334_0011</name>
    <name evidence="5" type="ORF">MM171B00430_0008</name>
    <name evidence="3" type="ORF">MM415A00685_0006</name>
    <name evidence="2" type="ORF">MM415B01060_0025</name>
    <name evidence="1" type="ORF">TM448A02393_0004</name>
    <name evidence="6" type="ORF">TM448B02665_0002</name>
</gene>
<evidence type="ECO:0000313" key="1">
    <source>
        <dbReference type="EMBL" id="QJA51936.1"/>
    </source>
</evidence>
<evidence type="ECO:0000313" key="3">
    <source>
        <dbReference type="EMBL" id="QJA80644.1"/>
    </source>
</evidence>
<dbReference type="AlphaFoldDB" id="A0A6H1ZVH9"/>
<organism evidence="1">
    <name type="scientific">viral metagenome</name>
    <dbReference type="NCBI Taxonomy" id="1070528"/>
    <lineage>
        <taxon>unclassified sequences</taxon>
        <taxon>metagenomes</taxon>
        <taxon>organismal metagenomes</taxon>
    </lineage>
</organism>
<proteinExistence type="predicted"/>
<dbReference type="EMBL" id="MT143627">
    <property type="protein sequence ID" value="QJA99074.1"/>
    <property type="molecule type" value="Genomic_DNA"/>
</dbReference>
<sequence length="96" mass="10716">MATVVYSFSLDDKKHLALKMWLDSLTKQQRSGAIRDILAAHLNGHVTLRDVYQKLSAIERKLGKGIVVAMENETSRVVNDEPPDIAATLDRLGKNE</sequence>
<evidence type="ECO:0000313" key="5">
    <source>
        <dbReference type="EMBL" id="QJB04159.1"/>
    </source>
</evidence>
<dbReference type="EMBL" id="MT142430">
    <property type="protein sequence ID" value="QJA80644.1"/>
    <property type="molecule type" value="Genomic_DNA"/>
</dbReference>
<name>A0A6H1ZVH9_9ZZZZ</name>
<evidence type="ECO:0000313" key="4">
    <source>
        <dbReference type="EMBL" id="QJA99074.1"/>
    </source>
</evidence>
<accession>A0A6H1ZVH9</accession>
<dbReference type="EMBL" id="MT144300">
    <property type="protein sequence ID" value="QJA51936.1"/>
    <property type="molecule type" value="Genomic_DNA"/>
</dbReference>
<dbReference type="EMBL" id="MT144938">
    <property type="protein sequence ID" value="QJI01628.1"/>
    <property type="molecule type" value="Genomic_DNA"/>
</dbReference>
<dbReference type="EMBL" id="MT143874">
    <property type="protein sequence ID" value="QJB04159.1"/>
    <property type="molecule type" value="Genomic_DNA"/>
</dbReference>
<protein>
    <submittedName>
        <fullName evidence="1">Uncharacterized protein</fullName>
    </submittedName>
</protein>